<proteinExistence type="predicted"/>
<dbReference type="EMBL" id="BKCP01006515">
    <property type="protein sequence ID" value="GER43156.1"/>
    <property type="molecule type" value="Genomic_DNA"/>
</dbReference>
<evidence type="ECO:0000313" key="1">
    <source>
        <dbReference type="EMBL" id="GER43156.1"/>
    </source>
</evidence>
<sequence length="129" mass="14927">MYRICGCLVLESQEYHEIEHVIENHLNIQKSTFKCEGVNKISKNLHDKLEAEDQIMSNDRMKIIQKFGFGNGIDDRGINIHTGKMKSLFSFLLFSFCSIYADHTILKMCYIYILENNGMNKQSGSIKNL</sequence>
<keyword evidence="2" id="KW-1185">Reference proteome</keyword>
<accession>A0A5A7QDZ3</accession>
<dbReference type="Proteomes" id="UP000325081">
    <property type="component" value="Unassembled WGS sequence"/>
</dbReference>
<reference evidence="2" key="1">
    <citation type="journal article" date="2019" name="Curr. Biol.">
        <title>Genome Sequence of Striga asiatica Provides Insight into the Evolution of Plant Parasitism.</title>
        <authorList>
            <person name="Yoshida S."/>
            <person name="Kim S."/>
            <person name="Wafula E.K."/>
            <person name="Tanskanen J."/>
            <person name="Kim Y.M."/>
            <person name="Honaas L."/>
            <person name="Yang Z."/>
            <person name="Spallek T."/>
            <person name="Conn C.E."/>
            <person name="Ichihashi Y."/>
            <person name="Cheong K."/>
            <person name="Cui S."/>
            <person name="Der J.P."/>
            <person name="Gundlach H."/>
            <person name="Jiao Y."/>
            <person name="Hori C."/>
            <person name="Ishida J.K."/>
            <person name="Kasahara H."/>
            <person name="Kiba T."/>
            <person name="Kim M.S."/>
            <person name="Koo N."/>
            <person name="Laohavisit A."/>
            <person name="Lee Y.H."/>
            <person name="Lumba S."/>
            <person name="McCourt P."/>
            <person name="Mortimer J.C."/>
            <person name="Mutuku J.M."/>
            <person name="Nomura T."/>
            <person name="Sasaki-Sekimoto Y."/>
            <person name="Seto Y."/>
            <person name="Wang Y."/>
            <person name="Wakatake T."/>
            <person name="Sakakibara H."/>
            <person name="Demura T."/>
            <person name="Yamaguchi S."/>
            <person name="Yoneyama K."/>
            <person name="Manabe R.I."/>
            <person name="Nelson D.C."/>
            <person name="Schulman A.H."/>
            <person name="Timko M.P."/>
            <person name="dePamphilis C.W."/>
            <person name="Choi D."/>
            <person name="Shirasu K."/>
        </authorList>
    </citation>
    <scope>NUCLEOTIDE SEQUENCE [LARGE SCALE GENOMIC DNA]</scope>
    <source>
        <strain evidence="2">cv. UVA1</strain>
    </source>
</reference>
<gene>
    <name evidence="1" type="ORF">STAS_19985</name>
</gene>
<comment type="caution">
    <text evidence="1">The sequence shown here is derived from an EMBL/GenBank/DDBJ whole genome shotgun (WGS) entry which is preliminary data.</text>
</comment>
<name>A0A5A7QDZ3_STRAF</name>
<protein>
    <submittedName>
        <fullName evidence="1">Small RNA degrading nuclease 3</fullName>
    </submittedName>
</protein>
<organism evidence="1 2">
    <name type="scientific">Striga asiatica</name>
    <name type="common">Asiatic witchweed</name>
    <name type="synonym">Buchnera asiatica</name>
    <dbReference type="NCBI Taxonomy" id="4170"/>
    <lineage>
        <taxon>Eukaryota</taxon>
        <taxon>Viridiplantae</taxon>
        <taxon>Streptophyta</taxon>
        <taxon>Embryophyta</taxon>
        <taxon>Tracheophyta</taxon>
        <taxon>Spermatophyta</taxon>
        <taxon>Magnoliopsida</taxon>
        <taxon>eudicotyledons</taxon>
        <taxon>Gunneridae</taxon>
        <taxon>Pentapetalae</taxon>
        <taxon>asterids</taxon>
        <taxon>lamiids</taxon>
        <taxon>Lamiales</taxon>
        <taxon>Orobanchaceae</taxon>
        <taxon>Buchnereae</taxon>
        <taxon>Striga</taxon>
    </lineage>
</organism>
<dbReference type="AlphaFoldDB" id="A0A5A7QDZ3"/>
<evidence type="ECO:0000313" key="2">
    <source>
        <dbReference type="Proteomes" id="UP000325081"/>
    </source>
</evidence>